<comment type="caution">
    <text evidence="3">The sequence shown here is derived from an EMBL/GenBank/DDBJ whole genome shotgun (WGS) entry which is preliminary data.</text>
</comment>
<evidence type="ECO:0000256" key="2">
    <source>
        <dbReference type="SAM" id="SignalP"/>
    </source>
</evidence>
<dbReference type="PANTHER" id="PTHR35869">
    <property type="entry name" value="OUTER-MEMBRANE LIPOPROTEIN CARRIER PROTEIN"/>
    <property type="match status" value="1"/>
</dbReference>
<dbReference type="InterPro" id="IPR004564">
    <property type="entry name" value="OM_lipoprot_carrier_LolA-like"/>
</dbReference>
<keyword evidence="4" id="KW-1185">Reference proteome</keyword>
<dbReference type="eggNOG" id="COG2834">
    <property type="taxonomic scope" value="Bacteria"/>
</dbReference>
<dbReference type="EMBL" id="JRLW01000005">
    <property type="protein sequence ID" value="KGO89678.1"/>
    <property type="molecule type" value="Genomic_DNA"/>
</dbReference>
<dbReference type="RefSeq" id="WP_026980381.1">
    <property type="nucleotide sequence ID" value="NZ_AUCZ01000008.1"/>
</dbReference>
<protein>
    <submittedName>
        <fullName evidence="3">Cell envelope biogenesis protein LolA</fullName>
    </submittedName>
</protein>
<gene>
    <name evidence="3" type="ORF">Q764_05645</name>
</gene>
<dbReference type="STRING" id="1121899.GCA_000430025_01948"/>
<evidence type="ECO:0000313" key="3">
    <source>
        <dbReference type="EMBL" id="KGO89678.1"/>
    </source>
</evidence>
<proteinExistence type="predicted"/>
<dbReference type="Gene3D" id="2.50.20.10">
    <property type="entry name" value="Lipoprotein localisation LolA/LolB/LppX"/>
    <property type="match status" value="1"/>
</dbReference>
<name>A0A0A2ME42_9FLAO</name>
<dbReference type="CDD" id="cd16325">
    <property type="entry name" value="LolA"/>
    <property type="match status" value="1"/>
</dbReference>
<evidence type="ECO:0000256" key="1">
    <source>
        <dbReference type="ARBA" id="ARBA00022729"/>
    </source>
</evidence>
<dbReference type="PANTHER" id="PTHR35869:SF1">
    <property type="entry name" value="OUTER-MEMBRANE LIPOPROTEIN CARRIER PROTEIN"/>
    <property type="match status" value="1"/>
</dbReference>
<sequence>MKTNLFLLLSVLLGLVGIAQEQKMTVAEITSFKTKVERETQGIKTLKTDFVQYKHMDFLSKDIETSGKMAFKSPNHLNWQYTKPYQYSIVFKNNKIYINDQGNKSTVDAKSKMFEKINKLIVGSVSGNMFDDKEFVISYFKTKEFYIAKLEPKTTTVKKYIKQVELFFPLGEATVSQVKLIESSGDFTRIVFKNKTINDKVDDSVFTN</sequence>
<accession>A0A0A2ME42</accession>
<feature type="signal peptide" evidence="2">
    <location>
        <begin position="1"/>
        <end position="19"/>
    </location>
</feature>
<feature type="chain" id="PRO_5002003080" evidence="2">
    <location>
        <begin position="20"/>
        <end position="208"/>
    </location>
</feature>
<dbReference type="AlphaFoldDB" id="A0A0A2ME42"/>
<evidence type="ECO:0000313" key="4">
    <source>
        <dbReference type="Proteomes" id="UP000030121"/>
    </source>
</evidence>
<reference evidence="3 4" key="1">
    <citation type="submission" date="2013-09" db="EMBL/GenBank/DDBJ databases">
        <authorList>
            <person name="Zeng Z."/>
            <person name="Chen C."/>
        </authorList>
    </citation>
    <scope>NUCLEOTIDE SEQUENCE [LARGE SCALE GENOMIC DNA]</scope>
    <source>
        <strain evidence="3 4">GH29-5</strain>
    </source>
</reference>
<dbReference type="Pfam" id="PF03548">
    <property type="entry name" value="LolA"/>
    <property type="match status" value="1"/>
</dbReference>
<organism evidence="3 4">
    <name type="scientific">Flavobacterium suncheonense GH29-5 = DSM 17707</name>
    <dbReference type="NCBI Taxonomy" id="1121899"/>
    <lineage>
        <taxon>Bacteria</taxon>
        <taxon>Pseudomonadati</taxon>
        <taxon>Bacteroidota</taxon>
        <taxon>Flavobacteriia</taxon>
        <taxon>Flavobacteriales</taxon>
        <taxon>Flavobacteriaceae</taxon>
        <taxon>Flavobacterium</taxon>
    </lineage>
</organism>
<dbReference type="OrthoDB" id="1027451at2"/>
<dbReference type="SUPFAM" id="SSF89392">
    <property type="entry name" value="Prokaryotic lipoproteins and lipoprotein localization factors"/>
    <property type="match status" value="1"/>
</dbReference>
<dbReference type="Proteomes" id="UP000030121">
    <property type="component" value="Unassembled WGS sequence"/>
</dbReference>
<keyword evidence="1 2" id="KW-0732">Signal</keyword>
<dbReference type="InterPro" id="IPR029046">
    <property type="entry name" value="LolA/LolB/LppX"/>
</dbReference>